<dbReference type="AlphaFoldDB" id="A0A8B4QCE4"/>
<accession>A0A8B4QCE4</accession>
<evidence type="ECO:0000313" key="2">
    <source>
        <dbReference type="EMBL" id="TDR42710.1"/>
    </source>
</evidence>
<comment type="caution">
    <text evidence="1">The sequence shown here is derived from an EMBL/GenBank/DDBJ whole genome shotgun (WGS) entry which is preliminary data.</text>
</comment>
<dbReference type="Pfam" id="PF11256">
    <property type="entry name" value="SAV0927-like"/>
    <property type="match status" value="1"/>
</dbReference>
<dbReference type="EMBL" id="SNZG01000003">
    <property type="protein sequence ID" value="TDR42710.1"/>
    <property type="molecule type" value="Genomic_DNA"/>
</dbReference>
<evidence type="ECO:0000313" key="4">
    <source>
        <dbReference type="Proteomes" id="UP000294641"/>
    </source>
</evidence>
<proteinExistence type="predicted"/>
<name>A0A8B4QCE4_9BACL</name>
<dbReference type="EMBL" id="UGNP01000001">
    <property type="protein sequence ID" value="STX10453.1"/>
    <property type="molecule type" value="Genomic_DNA"/>
</dbReference>
<evidence type="ECO:0000313" key="3">
    <source>
        <dbReference type="Proteomes" id="UP000254330"/>
    </source>
</evidence>
<dbReference type="Proteomes" id="UP000254330">
    <property type="component" value="Unassembled WGS sequence"/>
</dbReference>
<keyword evidence="4" id="KW-1185">Reference proteome</keyword>
<dbReference type="InterPro" id="IPR021415">
    <property type="entry name" value="SAV0927-like"/>
</dbReference>
<reference evidence="2 4" key="2">
    <citation type="submission" date="2019-03" db="EMBL/GenBank/DDBJ databases">
        <title>Genomic Encyclopedia of Type Strains, Phase IV (KMG-IV): sequencing the most valuable type-strain genomes for metagenomic binning, comparative biology and taxonomic classification.</title>
        <authorList>
            <person name="Goeker M."/>
        </authorList>
    </citation>
    <scope>NUCLEOTIDE SEQUENCE [LARGE SCALE GENOMIC DNA]</scope>
    <source>
        <strain evidence="2 4">DSM 20580</strain>
    </source>
</reference>
<evidence type="ECO:0000313" key="1">
    <source>
        <dbReference type="EMBL" id="STX10453.1"/>
    </source>
</evidence>
<dbReference type="Proteomes" id="UP000294641">
    <property type="component" value="Unassembled WGS sequence"/>
</dbReference>
<reference evidence="1 3" key="1">
    <citation type="submission" date="2018-06" db="EMBL/GenBank/DDBJ databases">
        <authorList>
            <consortium name="Pathogen Informatics"/>
            <person name="Doyle S."/>
        </authorList>
    </citation>
    <scope>NUCLEOTIDE SEQUENCE [LARGE SCALE GENOMIC DNA]</scope>
    <source>
        <strain evidence="1 3">NCTC10597</strain>
    </source>
</reference>
<gene>
    <name evidence="2" type="ORF">DFR61_10386</name>
    <name evidence="1" type="ORF">NCTC10597_02199</name>
</gene>
<sequence length="90" mass="10801">MLMERFFLYDDQEDTNTRFVSFMGENQRYDLAIMQSARFYGKIIVMDMQYSRFAIIGSDDLDEPGYLEHVFNRPADEAQELREYLHELVN</sequence>
<organism evidence="1 3">
    <name type="scientific">Kurthia zopfii</name>
    <dbReference type="NCBI Taxonomy" id="1650"/>
    <lineage>
        <taxon>Bacteria</taxon>
        <taxon>Bacillati</taxon>
        <taxon>Bacillota</taxon>
        <taxon>Bacilli</taxon>
        <taxon>Bacillales</taxon>
        <taxon>Caryophanaceae</taxon>
        <taxon>Kurthia</taxon>
    </lineage>
</organism>
<protein>
    <submittedName>
        <fullName evidence="1">Protein of uncharacterized function (DUF3055)</fullName>
    </submittedName>
</protein>